<dbReference type="Gene3D" id="3.40.630.30">
    <property type="match status" value="1"/>
</dbReference>
<proteinExistence type="predicted"/>
<dbReference type="Proteomes" id="UP000256269">
    <property type="component" value="Unassembled WGS sequence"/>
</dbReference>
<keyword evidence="1 4" id="KW-0808">Transferase</keyword>
<dbReference type="Pfam" id="PF00583">
    <property type="entry name" value="Acetyltransf_1"/>
    <property type="match status" value="2"/>
</dbReference>
<protein>
    <submittedName>
        <fullName evidence="4">Acetyltransferase (GNAT) family protein</fullName>
    </submittedName>
</protein>
<dbReference type="OrthoDB" id="4119890at2"/>
<name>A0A3E0GZC7_9PSEU</name>
<keyword evidence="2" id="KW-0012">Acyltransferase</keyword>
<gene>
    <name evidence="4" type="ORF">BCF44_117131</name>
</gene>
<dbReference type="SUPFAM" id="SSF55729">
    <property type="entry name" value="Acyl-CoA N-acyltransferases (Nat)"/>
    <property type="match status" value="2"/>
</dbReference>
<evidence type="ECO:0000259" key="3">
    <source>
        <dbReference type="PROSITE" id="PS51186"/>
    </source>
</evidence>
<comment type="caution">
    <text evidence="4">The sequence shown here is derived from an EMBL/GenBank/DDBJ whole genome shotgun (WGS) entry which is preliminary data.</text>
</comment>
<dbReference type="InterPro" id="IPR050832">
    <property type="entry name" value="Bact_Acetyltransf"/>
</dbReference>
<dbReference type="GO" id="GO:0016747">
    <property type="term" value="F:acyltransferase activity, transferring groups other than amino-acyl groups"/>
    <property type="evidence" value="ECO:0007669"/>
    <property type="project" value="InterPro"/>
</dbReference>
<dbReference type="PROSITE" id="PS51186">
    <property type="entry name" value="GNAT"/>
    <property type="match status" value="2"/>
</dbReference>
<feature type="domain" description="N-acetyltransferase" evidence="3">
    <location>
        <begin position="172"/>
        <end position="336"/>
    </location>
</feature>
<dbReference type="EMBL" id="QUNO01000017">
    <property type="protein sequence ID" value="REH35743.1"/>
    <property type="molecule type" value="Genomic_DNA"/>
</dbReference>
<reference evidence="4 5" key="1">
    <citation type="submission" date="2018-08" db="EMBL/GenBank/DDBJ databases">
        <title>Genomic Encyclopedia of Archaeal and Bacterial Type Strains, Phase II (KMG-II): from individual species to whole genera.</title>
        <authorList>
            <person name="Goeker M."/>
        </authorList>
    </citation>
    <scope>NUCLEOTIDE SEQUENCE [LARGE SCALE GENOMIC DNA]</scope>
    <source>
        <strain evidence="4 5">DSM 45791</strain>
    </source>
</reference>
<sequence length="346" mass="38699">MTVGVEVESFDPEHATDDDLRGYYQVMLARQETDRPDIPRLTYEDVLGRLKNPFVGFGPVAYWVARLNGELVGLAIVYFMEEESSHIGLTEVIVHPRVRRRSIGATMLQAILPELRARGRTFVETWQITEGSDGERFANALGFHTAHTVLSQALVISETDSALWQQSVPPGYRVQQWTDAAPDDLVASFAKAFTAMQDAPTGDLGFGEPVWNARRVRAHEAELRQNNVELRVVVAVHEDTGDIAGLTQLELHPHRPYWAFQRDTAVLPAHRGHGLGRCIKAYMIRWLLADRPDLDRINTTTGAANAHMIRVNHQLGYRTARTMIAVNRDLAELEADLGARCSASTQ</sequence>
<accession>A0A3E0GZC7</accession>
<keyword evidence="5" id="KW-1185">Reference proteome</keyword>
<evidence type="ECO:0000256" key="1">
    <source>
        <dbReference type="ARBA" id="ARBA00022679"/>
    </source>
</evidence>
<evidence type="ECO:0000256" key="2">
    <source>
        <dbReference type="ARBA" id="ARBA00023315"/>
    </source>
</evidence>
<feature type="domain" description="N-acetyltransferase" evidence="3">
    <location>
        <begin position="5"/>
        <end position="169"/>
    </location>
</feature>
<dbReference type="InterPro" id="IPR016181">
    <property type="entry name" value="Acyl_CoA_acyltransferase"/>
</dbReference>
<dbReference type="CDD" id="cd04301">
    <property type="entry name" value="NAT_SF"/>
    <property type="match status" value="2"/>
</dbReference>
<evidence type="ECO:0000313" key="5">
    <source>
        <dbReference type="Proteomes" id="UP000256269"/>
    </source>
</evidence>
<dbReference type="AlphaFoldDB" id="A0A3E0GZC7"/>
<dbReference type="PANTHER" id="PTHR43877">
    <property type="entry name" value="AMINOALKYLPHOSPHONATE N-ACETYLTRANSFERASE-RELATED-RELATED"/>
    <property type="match status" value="1"/>
</dbReference>
<dbReference type="InterPro" id="IPR000182">
    <property type="entry name" value="GNAT_dom"/>
</dbReference>
<organism evidence="4 5">
    <name type="scientific">Kutzneria buriramensis</name>
    <dbReference type="NCBI Taxonomy" id="1045776"/>
    <lineage>
        <taxon>Bacteria</taxon>
        <taxon>Bacillati</taxon>
        <taxon>Actinomycetota</taxon>
        <taxon>Actinomycetes</taxon>
        <taxon>Pseudonocardiales</taxon>
        <taxon>Pseudonocardiaceae</taxon>
        <taxon>Kutzneria</taxon>
    </lineage>
</organism>
<evidence type="ECO:0000313" key="4">
    <source>
        <dbReference type="EMBL" id="REH35743.1"/>
    </source>
</evidence>